<keyword evidence="8" id="KW-0862">Zinc</keyword>
<protein>
    <recommendedName>
        <fullName evidence="2 8">Thymidine kinase</fullName>
        <ecNumber evidence="2 8">2.7.1.21</ecNumber>
    </recommendedName>
</protein>
<dbReference type="SUPFAM" id="SSF57716">
    <property type="entry name" value="Glucocorticoid receptor-like (DNA-binding domain)"/>
    <property type="match status" value="1"/>
</dbReference>
<feature type="binding site" evidence="8">
    <location>
        <position position="191"/>
    </location>
    <ligand>
        <name>Zn(2+)</name>
        <dbReference type="ChEBI" id="CHEBI:29105"/>
    </ligand>
</feature>
<evidence type="ECO:0000256" key="4">
    <source>
        <dbReference type="ARBA" id="ARBA00022679"/>
    </source>
</evidence>
<dbReference type="InterPro" id="IPR001267">
    <property type="entry name" value="Thymidine_kinase"/>
</dbReference>
<dbReference type="Gene3D" id="3.30.60.20">
    <property type="match status" value="1"/>
</dbReference>
<evidence type="ECO:0000256" key="2">
    <source>
        <dbReference type="ARBA" id="ARBA00012118"/>
    </source>
</evidence>
<keyword evidence="8" id="KW-0479">Metal-binding</keyword>
<dbReference type="InterPro" id="IPR020633">
    <property type="entry name" value="Thymidine_kinase_CS"/>
</dbReference>
<keyword evidence="7 8" id="KW-0067">ATP-binding</keyword>
<evidence type="ECO:0000256" key="3">
    <source>
        <dbReference type="ARBA" id="ARBA00022634"/>
    </source>
</evidence>
<feature type="binding site" evidence="8">
    <location>
        <position position="227"/>
    </location>
    <ligand>
        <name>Zn(2+)</name>
        <dbReference type="ChEBI" id="CHEBI:29105"/>
    </ligand>
</feature>
<evidence type="ECO:0000256" key="10">
    <source>
        <dbReference type="RuleBase" id="RU004165"/>
    </source>
</evidence>
<keyword evidence="3 8" id="KW-0237">DNA synthesis</keyword>
<evidence type="ECO:0000256" key="5">
    <source>
        <dbReference type="ARBA" id="ARBA00022741"/>
    </source>
</evidence>
<dbReference type="RefSeq" id="WP_380650753.1">
    <property type="nucleotide sequence ID" value="NZ_JBHRVQ010000001.1"/>
</dbReference>
<dbReference type="PANTHER" id="PTHR11441">
    <property type="entry name" value="THYMIDINE KINASE"/>
    <property type="match status" value="1"/>
</dbReference>
<sequence length="238" mass="27005">MNKVFSAHSTIVVKQKRRYNIEALGCWICTLGTAMRKVPCTNEVGGIQVAKLYYRYGTMQSNKSNQIITTHHQYTTQGKQCLAYSTPIDTRSGYRKIKSRIGLELVCEYVTETIYQDVKALHEKNQVHAVVVDEAQFLSKRDVYRLSDIADELDIPVICFGLKTDFRNQLFTGSQVLLELADAIDELKTICQFCNKKATLNMRLLGGSPTNVGETIQIGDEEYVPVCRKCYKERLGLD</sequence>
<keyword evidence="4 8" id="KW-0808">Transferase</keyword>
<feature type="binding site" evidence="8">
    <location>
        <position position="194"/>
    </location>
    <ligand>
        <name>Zn(2+)</name>
        <dbReference type="ChEBI" id="CHEBI:29105"/>
    </ligand>
</feature>
<name>A0ABV7N2X9_9STAP</name>
<keyword evidence="12" id="KW-1185">Reference proteome</keyword>
<comment type="subunit">
    <text evidence="8">Homotetramer.</text>
</comment>
<comment type="catalytic activity">
    <reaction evidence="8 9">
        <text>thymidine + ATP = dTMP + ADP + H(+)</text>
        <dbReference type="Rhea" id="RHEA:19129"/>
        <dbReference type="ChEBI" id="CHEBI:15378"/>
        <dbReference type="ChEBI" id="CHEBI:17748"/>
        <dbReference type="ChEBI" id="CHEBI:30616"/>
        <dbReference type="ChEBI" id="CHEBI:63528"/>
        <dbReference type="ChEBI" id="CHEBI:456216"/>
        <dbReference type="EC" id="2.7.1.21"/>
    </reaction>
</comment>
<dbReference type="EC" id="2.7.1.21" evidence="2 8"/>
<evidence type="ECO:0000313" key="12">
    <source>
        <dbReference type="Proteomes" id="UP001595637"/>
    </source>
</evidence>
<comment type="caution">
    <text evidence="8">Lacks conserved residue(s) required for the propagation of feature annotation.</text>
</comment>
<dbReference type="InterPro" id="IPR027417">
    <property type="entry name" value="P-loop_NTPase"/>
</dbReference>
<dbReference type="HAMAP" id="MF_00124">
    <property type="entry name" value="Thymidine_kinase"/>
    <property type="match status" value="1"/>
</dbReference>
<dbReference type="SUPFAM" id="SSF52540">
    <property type="entry name" value="P-loop containing nucleoside triphosphate hydrolases"/>
    <property type="match status" value="1"/>
</dbReference>
<evidence type="ECO:0000256" key="9">
    <source>
        <dbReference type="RuleBase" id="RU000544"/>
    </source>
</evidence>
<comment type="similarity">
    <text evidence="1 8 10">Belongs to the thymidine kinase family.</text>
</comment>
<comment type="caution">
    <text evidence="11">The sequence shown here is derived from an EMBL/GenBank/DDBJ whole genome shotgun (WGS) entry which is preliminary data.</text>
</comment>
<keyword evidence="6 8" id="KW-0418">Kinase</keyword>
<reference evidence="12" key="1">
    <citation type="journal article" date="2019" name="Int. J. Syst. Evol. Microbiol.">
        <title>The Global Catalogue of Microorganisms (GCM) 10K type strain sequencing project: providing services to taxonomists for standard genome sequencing and annotation.</title>
        <authorList>
            <consortium name="The Broad Institute Genomics Platform"/>
            <consortium name="The Broad Institute Genome Sequencing Center for Infectious Disease"/>
            <person name="Wu L."/>
            <person name="Ma J."/>
        </authorList>
    </citation>
    <scope>NUCLEOTIDE SEQUENCE [LARGE SCALE GENOMIC DNA]</scope>
    <source>
        <strain evidence="12">CCM 7756</strain>
    </source>
</reference>
<evidence type="ECO:0000256" key="1">
    <source>
        <dbReference type="ARBA" id="ARBA00007587"/>
    </source>
</evidence>
<keyword evidence="5 8" id="KW-0547">Nucleotide-binding</keyword>
<proteinExistence type="inferred from homology"/>
<accession>A0ABV7N2X9</accession>
<dbReference type="Gene3D" id="3.40.50.300">
    <property type="entry name" value="P-loop containing nucleotide triphosphate hydrolases"/>
    <property type="match status" value="1"/>
</dbReference>
<dbReference type="Proteomes" id="UP001595637">
    <property type="component" value="Unassembled WGS sequence"/>
</dbReference>
<gene>
    <name evidence="8" type="primary">tdk</name>
    <name evidence="11" type="ORF">ACFOEO_00990</name>
</gene>
<feature type="binding site" evidence="8">
    <location>
        <position position="230"/>
    </location>
    <ligand>
        <name>Zn(2+)</name>
        <dbReference type="ChEBI" id="CHEBI:29105"/>
    </ligand>
</feature>
<dbReference type="NCBIfam" id="NF003300">
    <property type="entry name" value="PRK04296.1-5"/>
    <property type="match status" value="1"/>
</dbReference>
<evidence type="ECO:0000313" key="11">
    <source>
        <dbReference type="EMBL" id="MFC3387183.1"/>
    </source>
</evidence>
<dbReference type="EMBL" id="JBHRVQ010000001">
    <property type="protein sequence ID" value="MFC3387183.1"/>
    <property type="molecule type" value="Genomic_DNA"/>
</dbReference>
<dbReference type="PANTHER" id="PTHR11441:SF0">
    <property type="entry name" value="THYMIDINE KINASE, CYTOSOLIC"/>
    <property type="match status" value="1"/>
</dbReference>
<dbReference type="Pfam" id="PF00265">
    <property type="entry name" value="TK"/>
    <property type="match status" value="1"/>
</dbReference>
<evidence type="ECO:0000256" key="7">
    <source>
        <dbReference type="ARBA" id="ARBA00022840"/>
    </source>
</evidence>
<organism evidence="11 12">
    <name type="scientific">Salinicoccus sesuvii</name>
    <dbReference type="NCBI Taxonomy" id="868281"/>
    <lineage>
        <taxon>Bacteria</taxon>
        <taxon>Bacillati</taxon>
        <taxon>Bacillota</taxon>
        <taxon>Bacilli</taxon>
        <taxon>Bacillales</taxon>
        <taxon>Staphylococcaceae</taxon>
        <taxon>Salinicoccus</taxon>
    </lineage>
</organism>
<keyword evidence="8" id="KW-0963">Cytoplasm</keyword>
<evidence type="ECO:0000256" key="8">
    <source>
        <dbReference type="HAMAP-Rule" id="MF_00124"/>
    </source>
</evidence>
<feature type="binding site" evidence="8">
    <location>
        <begin position="133"/>
        <end position="136"/>
    </location>
    <ligand>
        <name>ATP</name>
        <dbReference type="ChEBI" id="CHEBI:30616"/>
    </ligand>
</feature>
<dbReference type="GO" id="GO:0004797">
    <property type="term" value="F:thymidine kinase activity"/>
    <property type="evidence" value="ECO:0007669"/>
    <property type="project" value="UniProtKB-EC"/>
</dbReference>
<evidence type="ECO:0000256" key="6">
    <source>
        <dbReference type="ARBA" id="ARBA00022777"/>
    </source>
</evidence>
<comment type="subcellular location">
    <subcellularLocation>
        <location evidence="8">Cytoplasm</location>
    </subcellularLocation>
</comment>
<dbReference type="PROSITE" id="PS00603">
    <property type="entry name" value="TK_CELLULAR_TYPE"/>
    <property type="match status" value="1"/>
</dbReference>
<feature type="active site" description="Proton acceptor" evidence="8">
    <location>
        <position position="134"/>
    </location>
</feature>